<evidence type="ECO:0008006" key="4">
    <source>
        <dbReference type="Google" id="ProtNLM"/>
    </source>
</evidence>
<dbReference type="AlphaFoldDB" id="A0A2T5K6K5"/>
<evidence type="ECO:0000313" key="2">
    <source>
        <dbReference type="EMBL" id="PTR18056.1"/>
    </source>
</evidence>
<feature type="transmembrane region" description="Helical" evidence="1">
    <location>
        <begin position="113"/>
        <end position="137"/>
    </location>
</feature>
<dbReference type="NCBIfam" id="NF033773">
    <property type="entry name" value="tellur_TrgA"/>
    <property type="match status" value="1"/>
</dbReference>
<keyword evidence="1" id="KW-1133">Transmembrane helix</keyword>
<dbReference type="Proteomes" id="UP000244060">
    <property type="component" value="Unassembled WGS sequence"/>
</dbReference>
<accession>A0A2T5K6K5</accession>
<keyword evidence="1" id="KW-0812">Transmembrane</keyword>
<keyword evidence="1" id="KW-0472">Membrane</keyword>
<sequence length="146" mass="15202">MPTAAKLFAALAFAALGFLGGRLFAGQLPEGTPTDIFGPATAAVGLVCGWMISGALVGRGYVAAMSTGVRTVVTTAFVALLAYSIYIMVLRAMRMLYDGPIEALLGVSALMLSYARLLAVPEILAMLLVGGLMGGSISEWAGRRWK</sequence>
<comment type="caution">
    <text evidence="2">The sequence shown here is derived from an EMBL/GenBank/DDBJ whole genome shotgun (WGS) entry which is preliminary data.</text>
</comment>
<evidence type="ECO:0000313" key="3">
    <source>
        <dbReference type="Proteomes" id="UP000244060"/>
    </source>
</evidence>
<proteinExistence type="predicted"/>
<name>A0A2T5K6K5_9RHOB</name>
<keyword evidence="3" id="KW-1185">Reference proteome</keyword>
<protein>
    <recommendedName>
        <fullName evidence="4">Tellurium resistance protein</fullName>
    </recommendedName>
</protein>
<dbReference type="InterPro" id="IPR047784">
    <property type="entry name" value="TrgA"/>
</dbReference>
<reference evidence="2 3" key="1">
    <citation type="submission" date="2018-04" db="EMBL/GenBank/DDBJ databases">
        <title>Genomic Encyclopedia of Type Strains, Phase III (KMG-III): the genomes of soil and plant-associated and newly described type strains.</title>
        <authorList>
            <person name="Whitman W."/>
        </authorList>
    </citation>
    <scope>NUCLEOTIDE SEQUENCE [LARGE SCALE GENOMIC DNA]</scope>
    <source>
        <strain evidence="2 3">KA25</strain>
    </source>
</reference>
<evidence type="ECO:0000256" key="1">
    <source>
        <dbReference type="SAM" id="Phobius"/>
    </source>
</evidence>
<feature type="transmembrane region" description="Helical" evidence="1">
    <location>
        <begin position="69"/>
        <end position="93"/>
    </location>
</feature>
<dbReference type="EMBL" id="QAOT01000009">
    <property type="protein sequence ID" value="PTR18056.1"/>
    <property type="molecule type" value="Genomic_DNA"/>
</dbReference>
<organism evidence="2 3">
    <name type="scientific">Cereibacter azotoformans</name>
    <dbReference type="NCBI Taxonomy" id="43057"/>
    <lineage>
        <taxon>Bacteria</taxon>
        <taxon>Pseudomonadati</taxon>
        <taxon>Pseudomonadota</taxon>
        <taxon>Alphaproteobacteria</taxon>
        <taxon>Rhodobacterales</taxon>
        <taxon>Paracoccaceae</taxon>
        <taxon>Cereibacter</taxon>
    </lineage>
</organism>
<gene>
    <name evidence="2" type="ORF">C8J28_10911</name>
</gene>
<dbReference type="RefSeq" id="WP_108221037.1">
    <property type="nucleotide sequence ID" value="NZ_CP090021.1"/>
</dbReference>
<dbReference type="OrthoDB" id="7869508at2"/>
<feature type="transmembrane region" description="Helical" evidence="1">
    <location>
        <begin position="36"/>
        <end position="57"/>
    </location>
</feature>